<dbReference type="PROSITE" id="PS50048">
    <property type="entry name" value="ZN2_CY6_FUNGAL_2"/>
    <property type="match status" value="1"/>
</dbReference>
<feature type="repeat" description="ANK" evidence="8">
    <location>
        <begin position="918"/>
        <end position="950"/>
    </location>
</feature>
<dbReference type="InterPro" id="IPR036770">
    <property type="entry name" value="Ankyrin_rpt-contain_sf"/>
</dbReference>
<feature type="domain" description="Zn(2)-C6 fungal-type" evidence="11">
    <location>
        <begin position="3309"/>
        <end position="3343"/>
    </location>
</feature>
<feature type="region of interest" description="Disordered" evidence="10">
    <location>
        <begin position="3102"/>
        <end position="3157"/>
    </location>
</feature>
<feature type="compositionally biased region" description="Basic and acidic residues" evidence="10">
    <location>
        <begin position="3102"/>
        <end position="3120"/>
    </location>
</feature>
<dbReference type="PANTHER" id="PTHR24123:SF33">
    <property type="entry name" value="PROTEIN HOS4"/>
    <property type="match status" value="1"/>
</dbReference>
<feature type="region of interest" description="Disordered" evidence="10">
    <location>
        <begin position="211"/>
        <end position="231"/>
    </location>
</feature>
<name>A0A8H4GRX9_9EURO</name>
<dbReference type="SUPFAM" id="SSF56219">
    <property type="entry name" value="DNase I-like"/>
    <property type="match status" value="1"/>
</dbReference>
<dbReference type="SMART" id="SM00248">
    <property type="entry name" value="ANK"/>
    <property type="match status" value="8"/>
</dbReference>
<dbReference type="InterPro" id="IPR054471">
    <property type="entry name" value="GPIID_WHD"/>
</dbReference>
<evidence type="ECO:0000256" key="8">
    <source>
        <dbReference type="PROSITE-ProRule" id="PRU00023"/>
    </source>
</evidence>
<keyword evidence="2" id="KW-0378">Hydrolase</keyword>
<dbReference type="InterPro" id="IPR056884">
    <property type="entry name" value="NPHP3-like_N"/>
</dbReference>
<dbReference type="InterPro" id="IPR002110">
    <property type="entry name" value="Ankyrin_rpt"/>
</dbReference>
<dbReference type="Proteomes" id="UP000653565">
    <property type="component" value="Unassembled WGS sequence"/>
</dbReference>
<dbReference type="PROSITE" id="PS50297">
    <property type="entry name" value="ANK_REP_REGION"/>
    <property type="match status" value="6"/>
</dbReference>
<feature type="region of interest" description="Disordered" evidence="10">
    <location>
        <begin position="2473"/>
        <end position="2505"/>
    </location>
</feature>
<dbReference type="InterPro" id="IPR005135">
    <property type="entry name" value="Endo/exonuclease/phosphatase"/>
</dbReference>
<dbReference type="InterPro" id="IPR036397">
    <property type="entry name" value="RNaseH_sf"/>
</dbReference>
<protein>
    <recommendedName>
        <fullName evidence="15">Nucleoside phosphorylase domain-containing protein</fullName>
    </recommendedName>
</protein>
<keyword evidence="7" id="KW-0539">Nucleus</keyword>
<dbReference type="Gene3D" id="3.40.50.1580">
    <property type="entry name" value="Nucleoside phosphorylase domain"/>
    <property type="match status" value="1"/>
</dbReference>
<feature type="region of interest" description="Disordered" evidence="10">
    <location>
        <begin position="2282"/>
        <end position="2305"/>
    </location>
</feature>
<dbReference type="CDD" id="cd09272">
    <property type="entry name" value="RNase_HI_RT_Ty1"/>
    <property type="match status" value="1"/>
</dbReference>
<dbReference type="InterPro" id="IPR001138">
    <property type="entry name" value="Zn2Cys6_DnaBD"/>
</dbReference>
<dbReference type="EMBL" id="JAAAPX010000192">
    <property type="protein sequence ID" value="KAF4227254.1"/>
    <property type="molecule type" value="Genomic_DNA"/>
</dbReference>
<feature type="repeat" description="ANK" evidence="8">
    <location>
        <begin position="951"/>
        <end position="983"/>
    </location>
</feature>
<dbReference type="InterPro" id="IPR027417">
    <property type="entry name" value="P-loop_NTPase"/>
</dbReference>
<feature type="region of interest" description="Disordered" evidence="10">
    <location>
        <begin position="1152"/>
        <end position="1250"/>
    </location>
</feature>
<feature type="domain" description="Integrase catalytic" evidence="12">
    <location>
        <begin position="2845"/>
        <end position="3021"/>
    </location>
</feature>
<keyword evidence="3" id="KW-0694">RNA-binding</keyword>
<keyword evidence="6" id="KW-0804">Transcription</keyword>
<dbReference type="SUPFAM" id="SSF53167">
    <property type="entry name" value="Purine and uridine phosphorylases"/>
    <property type="match status" value="1"/>
</dbReference>
<dbReference type="Pfam" id="PF00023">
    <property type="entry name" value="Ank"/>
    <property type="match status" value="1"/>
</dbReference>
<dbReference type="Pfam" id="PF01048">
    <property type="entry name" value="PNP_UDP_1"/>
    <property type="match status" value="1"/>
</dbReference>
<evidence type="ECO:0000259" key="12">
    <source>
        <dbReference type="PROSITE" id="PS50994"/>
    </source>
</evidence>
<dbReference type="Pfam" id="PF14223">
    <property type="entry name" value="Retrotran_gag_2"/>
    <property type="match status" value="1"/>
</dbReference>
<dbReference type="SMART" id="SM00343">
    <property type="entry name" value="ZnF_C2HC"/>
    <property type="match status" value="2"/>
</dbReference>
<evidence type="ECO:0008006" key="15">
    <source>
        <dbReference type="Google" id="ProtNLM"/>
    </source>
</evidence>
<evidence type="ECO:0000259" key="11">
    <source>
        <dbReference type="PROSITE" id="PS50048"/>
    </source>
</evidence>
<feature type="repeat" description="ANK" evidence="8">
    <location>
        <begin position="885"/>
        <end position="917"/>
    </location>
</feature>
<feature type="compositionally biased region" description="Basic and acidic residues" evidence="10">
    <location>
        <begin position="2473"/>
        <end position="2486"/>
    </location>
</feature>
<dbReference type="GO" id="GO:0004190">
    <property type="term" value="F:aspartic-type endopeptidase activity"/>
    <property type="evidence" value="ECO:0007669"/>
    <property type="project" value="UniProtKB-KW"/>
</dbReference>
<dbReference type="PROSITE" id="PS50088">
    <property type="entry name" value="ANK_REPEAT"/>
    <property type="match status" value="8"/>
</dbReference>
<evidence type="ECO:0000313" key="13">
    <source>
        <dbReference type="EMBL" id="KAF4227254.1"/>
    </source>
</evidence>
<dbReference type="PROSITE" id="PS50994">
    <property type="entry name" value="INTEGRASE"/>
    <property type="match status" value="1"/>
</dbReference>
<dbReference type="InterPro" id="IPR035994">
    <property type="entry name" value="Nucleoside_phosphorylase_sf"/>
</dbReference>
<feature type="repeat" description="ANK" evidence="8">
    <location>
        <begin position="1086"/>
        <end position="1118"/>
    </location>
</feature>
<feature type="repeat" description="ANK" evidence="8">
    <location>
        <begin position="840"/>
        <end position="872"/>
    </location>
</feature>
<dbReference type="SUPFAM" id="SSF48403">
    <property type="entry name" value="Ankyrin repeat"/>
    <property type="match status" value="1"/>
</dbReference>
<dbReference type="GO" id="GO:0008270">
    <property type="term" value="F:zinc ion binding"/>
    <property type="evidence" value="ECO:0007669"/>
    <property type="project" value="InterPro"/>
</dbReference>
<reference evidence="13" key="1">
    <citation type="journal article" date="2020" name="bioRxiv">
        <title>Genomic and phenotypic heterogeneity of clinical isolates of the human pathogens Aspergillus fumigatus, Aspergillus lentulus and Aspergillus fumigatiaffinis.</title>
        <authorList>
            <person name="dos Santos R.A.C."/>
            <person name="Steenwyk J.L."/>
            <person name="Rivero-Menendez O."/>
            <person name="Mead M.E."/>
            <person name="Silva L.P."/>
            <person name="Bastos R.W."/>
            <person name="Alastruey-Izquierdo A."/>
            <person name="Goldman G.H."/>
            <person name="Rokas A."/>
        </authorList>
    </citation>
    <scope>NUCLEOTIDE SEQUENCE</scope>
    <source>
        <strain evidence="13">CNM-CM6805</strain>
    </source>
</reference>
<feature type="coiled-coil region" evidence="9">
    <location>
        <begin position="1255"/>
        <end position="1300"/>
    </location>
</feature>
<feature type="compositionally biased region" description="Basic and acidic residues" evidence="10">
    <location>
        <begin position="1167"/>
        <end position="1184"/>
    </location>
</feature>
<dbReference type="InterPro" id="IPR001878">
    <property type="entry name" value="Znf_CCHC"/>
</dbReference>
<feature type="region of interest" description="Disordered" evidence="10">
    <location>
        <begin position="3960"/>
        <end position="3999"/>
    </location>
</feature>
<feature type="region of interest" description="Disordered" evidence="10">
    <location>
        <begin position="1"/>
        <end position="27"/>
    </location>
</feature>
<feature type="repeat" description="ANK" evidence="8">
    <location>
        <begin position="1019"/>
        <end position="1051"/>
    </location>
</feature>
<dbReference type="Gene3D" id="3.30.420.10">
    <property type="entry name" value="Ribonuclease H-like superfamily/Ribonuclease H"/>
    <property type="match status" value="1"/>
</dbReference>
<feature type="compositionally biased region" description="Low complexity" evidence="10">
    <location>
        <begin position="211"/>
        <end position="228"/>
    </location>
</feature>
<dbReference type="GO" id="GO:0000981">
    <property type="term" value="F:DNA-binding transcription factor activity, RNA polymerase II-specific"/>
    <property type="evidence" value="ECO:0007669"/>
    <property type="project" value="InterPro"/>
</dbReference>
<feature type="compositionally biased region" description="Acidic residues" evidence="10">
    <location>
        <begin position="3252"/>
        <end position="3264"/>
    </location>
</feature>
<evidence type="ECO:0000313" key="14">
    <source>
        <dbReference type="Proteomes" id="UP000653565"/>
    </source>
</evidence>
<feature type="compositionally biased region" description="Polar residues" evidence="10">
    <location>
        <begin position="1224"/>
        <end position="1241"/>
    </location>
</feature>
<accession>A0A8H4GRX9</accession>
<dbReference type="GO" id="GO:0005634">
    <property type="term" value="C:nucleus"/>
    <property type="evidence" value="ECO:0007669"/>
    <property type="project" value="UniProtKB-ARBA"/>
</dbReference>
<dbReference type="Pfam" id="PF14529">
    <property type="entry name" value="Exo_endo_phos_2"/>
    <property type="match status" value="1"/>
</dbReference>
<dbReference type="GO" id="GO:0003723">
    <property type="term" value="F:RNA binding"/>
    <property type="evidence" value="ECO:0007669"/>
    <property type="project" value="UniProtKB-KW"/>
</dbReference>
<dbReference type="PANTHER" id="PTHR24123">
    <property type="entry name" value="ANKYRIN REPEAT-CONTAINING"/>
    <property type="match status" value="1"/>
</dbReference>
<evidence type="ECO:0000256" key="10">
    <source>
        <dbReference type="SAM" id="MobiDB-lite"/>
    </source>
</evidence>
<keyword evidence="2" id="KW-0064">Aspartyl protease</keyword>
<dbReference type="PRINTS" id="PR01415">
    <property type="entry name" value="ANKYRIN"/>
</dbReference>
<dbReference type="InterPro" id="IPR000845">
    <property type="entry name" value="Nucleoside_phosphorylase_d"/>
</dbReference>
<dbReference type="Gene3D" id="1.25.40.20">
    <property type="entry name" value="Ankyrin repeat-containing domain"/>
    <property type="match status" value="2"/>
</dbReference>
<dbReference type="InterPro" id="IPR012337">
    <property type="entry name" value="RNaseH-like_sf"/>
</dbReference>
<dbReference type="SUPFAM" id="SSF56672">
    <property type="entry name" value="DNA/RNA polymerases"/>
    <property type="match status" value="1"/>
</dbReference>
<dbReference type="InterPro" id="IPR054722">
    <property type="entry name" value="PolX-like_BBD"/>
</dbReference>
<evidence type="ECO:0000256" key="7">
    <source>
        <dbReference type="ARBA" id="ARBA00023242"/>
    </source>
</evidence>
<feature type="compositionally biased region" description="Polar residues" evidence="10">
    <location>
        <begin position="3204"/>
        <end position="3220"/>
    </location>
</feature>
<keyword evidence="5 8" id="KW-0040">ANK repeat</keyword>
<comment type="caution">
    <text evidence="13">The sequence shown here is derived from an EMBL/GenBank/DDBJ whole genome shotgun (WGS) entry which is preliminary data.</text>
</comment>
<proteinExistence type="predicted"/>
<sequence>MSKRNRDIDDKEPVSGKNKRNAECTSHSRELTHNDYTVGWVCALPKEQTAATAMLDQIHYDLPKPSTDHNTYTLGSIGRHNIVIVCLPKGKYGTNSASAVATRMVGTFPSIKVGLMVGIGGGIPPKVRLGDVVVSTPVDQFPGVVQWDMGKAEEGGSFKRTGALNNPPSALLTALTKLETKHDMCGSKIPQYLDGMGKRWPRLVAKYTRPDSLNDPLSSSDSSSNRPSQPREVRVHYGLIASGNQVIKEANFRDSLNESLGGNVLCVEMEAAGLMNDFPCVVIRGICDYADSQKNKDWQKYAAAIAAAYAKELLECVQASDVDGERPAKDILAEVLDTVRRTEGNIETMRFKLDRKEDLEVLNWLTSVDYGPPHSDFLKRRQPGTGRWLLDSPEYKTWLRLGNQTLFCPGIPGAGKTILTAIVIDDLTMRFLNNQSIGIAYIYCNFRRQNEQRVEDLLASLLKQLSWRQPSLPDSVRDLCTRHKDKGTRPSLREISDVLQLLAAKYLRAFILIDALDECDVSGGCQTRLLTEIFHLHALCRVNIFATSRFVPQITERFNGSIMLEIRACDEDVREYLRARILESGSTFLLSHNEEIQNSITEIVDGMFLLAHLHFESVKPKKTIRKVREAISSLPKGYGAYNHAYEDAMQRIEKQDMDSQQLAKDVLSWIVCAKRPLTTSELQHALAVEASDDELDEDNLPLVEDIVSVCAGLVTVDEESGIIRLVHYTTQEYFQQTQQKWFPDAESDITRICTSYLSFRPFESGLCQSFDELKERLQSNKLYHYSANNWGHHARKALTLCPEVISFLNCEVKVDASIQVLDGFPYTVWFPYHTGIQLKTGMTGLHLAAYLGVEEAVKALLFEGVKKPPGDQPTPEAKLDSKDQYGQTPLLWAVKHGHEAVVKQLLKNGADLESKDQYGQTPLSWAAKHGHEAMVKQLLKNGADLESKDRYDRTPLSWAAKHGHEAVIKQLLEKGADLESKDKRFGQTPLSWAAKHGHEAVIKQLLEKGADLESKDHGFGQTPLSWAAMHGHEAVVKQLLEKGADLESKDQYGQTPLPWAAMHGHEAVVKQLVVKGADLESNNHGYGQTVLSWAAKYGHEAEMQQLVEQVADIPVRDKNIIQALTYWAAKYGHEEAVEQLLKKETTWLTPVRRVGKMPSGGPCTGRAETRTPEPAARAEHEKSPPRIRPKRTTRPPTSYAREQEEENEASNARSKRKQNHESQQRSQSDAPAGRETTTPDDASTDIEELEPTKLLKELIKLRDELKRRDEAHHEELQKVKTELKAALAEVRQELRDLKHTTTLTPQDNSELGPQANYEEILQELQSLRSAIAAPNTTSDGLSWAQVAAGGDQAQPATARPLLSNKKQNKEDNCTRVSTKPNSNEEEDEGESIFRRYLPPRTAVAHIQNALATANETKDIQVLGVGTTRTGYVIRFEDKIQAETAKSNTKWLEELGNDTKLARPRFGVVAHRKPTEDFLSPESERIFIDTIMEENSMAQHGHRISQVAWLKPRDKPIGKHGSLAIWFDTREAAEWTMDNGPLVGQRYIGSLMPYRLKERRCYRCQAFGHLAWACREKAKRGHCAAEHELRHCPPGSRNLDMLLIQEPPLTAYNTHVNHSAWHLYQSTCPDDTPKKRSLLYVNRRISTTSYRQIKCNHPDITAVKLWTTQQQTLIFSVYVPHMDYSQNHEEASIQPMLREIGTCIGQATQTTHKLTTIIMAGDFNRHHPIWGKNHIHHGAIGRAEELVDFLHKHGLQSCLPRGTPTYWSMSHPGSHSTIDLTLTDAPGKLVKCRLYHDHYGSDHRATYSEWSLQPTRNADHKPRKAYDRADWGRIGEAVQAQMSRLAPIETTAELDDAAAQLISCTSSAIDSYTPTAKPSPYSKRWFTPELKTQQREVNRVRRKWQESCAERGRHNEVSVSLFEDLRKKRRAWTRAIEKAKAGHWKEFLDSAGEGHLWKATAYTRTRESYTSIPPLRRETEEITDQAEKAKLLMETFFPRMAQPEDEAHLEQREEIPWVPITKEEVHRALQAAKPMKAPGEDGLPTLVWKNLWQWLHEAILRIFTASVNLGYYPEQWKRAKIIVLRKPGKPDYTIPGAYRPISLLNTLGKVLEAAIAKRLSYYAEAHMITLVAFDLKGAFNGVSGNTLDRQLEAKGIPTKLRTWVASFMQDRSANISFDDFESPRRPLENAGLAQGSPLSQRFLIKTSDPRPRHSILNPDMINSEMDEVKADRKLKGKINFISWKREFERAAKADDTLEYLTGEEVVPPKPRKEEYFAKPTDAEIRRSSRIKRSSTPAVDDSDETDDAQAILTTTNNSLRWQIDYSEHKNAKEKMKRASKLLDNWVSDGIKIEIEDCTNAKDAYDFIKKRYAVTNERARDNLLNQLSLIKLEDCLSVTDYTNKVRQIKADLKTVKYDMTDDMFATALLYGLPPSYRAFKEKYDWIRSTKPDDPPDLDYLYERLHMEEAQLLRMKEERRARERAKKETSVSDNNRNYSGRPKPNREDKNHLKCTYPGCGKTGHTEENCWVKSPEKIPRSLKNKSPTHFDNKFMSERAGMAGIVETDPGPDRNDFIRADSLGTAPSSTIHANIADSSPQKHNAALCNKLRELGGASTRESGTRKLSFSKRTLGAFLTGTFCTRDTWLADTGANMHIVNDIKWFKDNTFRSFNSNISTADGSTTLEVKGGGAVQLILKSPDGFRVKVLLSEVAYAPQGKCNLFSGGLFAQKAKVTGVYDDNYMTWINAHGHTIGHAVFEKGLYQLNAMRLPNGNGTLDVIAAMVDFDDPVWKWHRRLGHLGFQNMLNLLDSSTGMEITAKQIKAKLKAVCPVCATTRALVKIPRDPAKRHAQTPGWMVHVDVWGPYPIEGFDGTRYFLFITDDCTRYTWSARFDKKYQLFEVFKSLVKLIQNAFNITIRCCRFDNEFGNGPIGRWCDSHSIARETIEPYAHYQNGVAERTNRTIREKAAPMVQETSISGQVSKIIAEKGTELLRISKIPENLWPEAIQHAVWLKDRTPARALRKKEARTPYEALRGIKPTLTRERIWGSRAYVTYPQELRSTAGMTKLHSPRGWLGYFVGCESEAIYRVYSPEKHKVYRIGVARVEDGEGLDDPHDEPCLEDRVPTPDVEVSSNMSSDNESDSSNDLENDHTEGEHFANTPEIPAEQIDQAATRPNEDVPISAEQPALGAVDQWQDEISDFDDEDETGEPNSQSRIVSKYWNRSTHAGMAKRKTPEDAIVAPKNSRRATHDLRGTNEDDSNSDLSDSNDDSWYYSDDGAVSQAYWRLYHVPNSPLPLGFSSAGPLGEGEVSDEECVRCQRRKLNCNGEHPCYPCVKAQSNTKGANCNYRRSDGTYESWAVRPFELNADDEPTLRKDYEKYAGRRKSRAPGIPHNMRETSNTVQQEKTELAPCETQGIVDTDLDGNEIATDRNVANDGHKCFKFGLSAYTEHTLSVLQLKPNDSSAEKYHQAKMEELKSHEEKGTWKIVPLKEGIKPVTSRWVTTDKYGPDGKVTRHKARLVARGFQQEEGLDYEETFASVVKPASTRILLALAAILHWHIHQADVKTAFLNSNLDKPVYMKTPRDILLPRGYCLLLIKALYGLKQSPRAWYQKLRDTLISWGWRMSSYDPCVFINDNVGLILEVHVDDINVMGRSLQAILDFKVQFAKQFPISDEGECSWYLGMHIEQKPGEIHVHQKQYIDQIVKKYGFGDAAPVKTPLDKNIKLSKQDGYTADNKFRKAYQSKVGSLNFGSNQTRPDIAFATGYVARYASNPNQAHMDAVDRIFAYLKGDPGKGIVYSDKHGLHLMGFVDSDFAGCEDSRKSTTGWVFTLAGGPISWSSQRQKTVATSTMDAEYIACAEAAKEAVWIRNFINDLRIPGIYIHAIPLYIDCNSALKLTRNPEFHNKSKHIDVKHHFVREKVEEGLINTQRVNTKDNLADVFTKALPRATHENLVNRLNLLSGGDSSDSAKELETKSGFDSGILGGASDPSGPRHRGRVGSQVT</sequence>
<keyword evidence="2" id="KW-0645">Protease</keyword>
<dbReference type="InterPro" id="IPR043502">
    <property type="entry name" value="DNA/RNA_pol_sf"/>
</dbReference>
<evidence type="ECO:0000256" key="5">
    <source>
        <dbReference type="ARBA" id="ARBA00023043"/>
    </source>
</evidence>
<evidence type="ECO:0000256" key="3">
    <source>
        <dbReference type="ARBA" id="ARBA00022884"/>
    </source>
</evidence>
<dbReference type="CDD" id="cd00067">
    <property type="entry name" value="GAL4"/>
    <property type="match status" value="1"/>
</dbReference>
<dbReference type="InterPro" id="IPR001584">
    <property type="entry name" value="Integrase_cat-core"/>
</dbReference>
<reference evidence="13" key="2">
    <citation type="submission" date="2020-04" db="EMBL/GenBank/DDBJ databases">
        <authorList>
            <person name="Santos R.A.C."/>
            <person name="Steenwyk J.L."/>
            <person name="Rivero-Menendez O."/>
            <person name="Mead M.E."/>
            <person name="Silva L.P."/>
            <person name="Bastos R.W."/>
            <person name="Alastruey-Izquierdo A."/>
            <person name="Goldman G.H."/>
            <person name="Rokas A."/>
        </authorList>
    </citation>
    <scope>NUCLEOTIDE SEQUENCE</scope>
    <source>
        <strain evidence="13">CNM-CM6805</strain>
    </source>
</reference>
<feature type="repeat" description="ANK" evidence="8">
    <location>
        <begin position="985"/>
        <end position="1017"/>
    </location>
</feature>
<dbReference type="SUPFAM" id="SSF52540">
    <property type="entry name" value="P-loop containing nucleoside triphosphate hydrolases"/>
    <property type="match status" value="1"/>
</dbReference>
<keyword evidence="14" id="KW-1185">Reference proteome</keyword>
<evidence type="ECO:0000256" key="1">
    <source>
        <dbReference type="ARBA" id="ARBA00022737"/>
    </source>
</evidence>
<dbReference type="InterPro" id="IPR036691">
    <property type="entry name" value="Endo/exonu/phosph_ase_sf"/>
</dbReference>
<evidence type="ECO:0000256" key="9">
    <source>
        <dbReference type="SAM" id="Coils"/>
    </source>
</evidence>
<dbReference type="InterPro" id="IPR051165">
    <property type="entry name" value="Multifunctional_ANK_Repeat"/>
</dbReference>
<dbReference type="Pfam" id="PF24883">
    <property type="entry name" value="NPHP3_N"/>
    <property type="match status" value="1"/>
</dbReference>
<evidence type="ECO:0000256" key="4">
    <source>
        <dbReference type="ARBA" id="ARBA00023015"/>
    </source>
</evidence>
<dbReference type="GO" id="GO:0009116">
    <property type="term" value="P:nucleoside metabolic process"/>
    <property type="evidence" value="ECO:0007669"/>
    <property type="project" value="InterPro"/>
</dbReference>
<evidence type="ECO:0000256" key="6">
    <source>
        <dbReference type="ARBA" id="ARBA00023163"/>
    </source>
</evidence>
<dbReference type="Pfam" id="PF22936">
    <property type="entry name" value="Pol_BBD"/>
    <property type="match status" value="1"/>
</dbReference>
<dbReference type="Pfam" id="PF22939">
    <property type="entry name" value="WHD_GPIID"/>
    <property type="match status" value="1"/>
</dbReference>
<dbReference type="Gene3D" id="3.60.10.10">
    <property type="entry name" value="Endonuclease/exonuclease/phosphatase"/>
    <property type="match status" value="1"/>
</dbReference>
<gene>
    <name evidence="13" type="ORF">CNMCM6805_003286</name>
</gene>
<dbReference type="Gene3D" id="3.40.50.300">
    <property type="entry name" value="P-loop containing nucleotide triphosphate hydrolases"/>
    <property type="match status" value="1"/>
</dbReference>
<keyword evidence="9" id="KW-0175">Coiled coil</keyword>
<dbReference type="InterPro" id="IPR013103">
    <property type="entry name" value="RVT_2"/>
</dbReference>
<feature type="region of interest" description="Disordered" evidence="10">
    <location>
        <begin position="3196"/>
        <end position="3265"/>
    </location>
</feature>
<dbReference type="Pfam" id="PF12796">
    <property type="entry name" value="Ank_2"/>
    <property type="match status" value="2"/>
</dbReference>
<dbReference type="SUPFAM" id="SSF53098">
    <property type="entry name" value="Ribonuclease H-like"/>
    <property type="match status" value="1"/>
</dbReference>
<keyword evidence="1" id="KW-0677">Repeat</keyword>
<feature type="repeat" description="ANK" evidence="8">
    <location>
        <begin position="1052"/>
        <end position="1084"/>
    </location>
</feature>
<keyword evidence="4" id="KW-0805">Transcription regulation</keyword>
<dbReference type="GO" id="GO:0015074">
    <property type="term" value="P:DNA integration"/>
    <property type="evidence" value="ECO:0007669"/>
    <property type="project" value="InterPro"/>
</dbReference>
<feature type="region of interest" description="Disordered" evidence="10">
    <location>
        <begin position="1351"/>
        <end position="1391"/>
    </location>
</feature>
<evidence type="ECO:0000256" key="2">
    <source>
        <dbReference type="ARBA" id="ARBA00022750"/>
    </source>
</evidence>
<dbReference type="Pfam" id="PF07727">
    <property type="entry name" value="RVT_2"/>
    <property type="match status" value="1"/>
</dbReference>
<organism evidence="13 14">
    <name type="scientific">Aspergillus fumigatiaffinis</name>
    <dbReference type="NCBI Taxonomy" id="340414"/>
    <lineage>
        <taxon>Eukaryota</taxon>
        <taxon>Fungi</taxon>
        <taxon>Dikarya</taxon>
        <taxon>Ascomycota</taxon>
        <taxon>Pezizomycotina</taxon>
        <taxon>Eurotiomycetes</taxon>
        <taxon>Eurotiomycetidae</taxon>
        <taxon>Eurotiales</taxon>
        <taxon>Aspergillaceae</taxon>
        <taxon>Aspergillus</taxon>
        <taxon>Aspergillus subgen. Fumigati</taxon>
    </lineage>
</organism>
<feature type="region of interest" description="Disordered" evidence="10">
    <location>
        <begin position="3378"/>
        <end position="3401"/>
    </location>
</feature>
<feature type="compositionally biased region" description="Basic and acidic residues" evidence="10">
    <location>
        <begin position="3963"/>
        <end position="3972"/>
    </location>
</feature>